<feature type="transmembrane region" description="Helical" evidence="9">
    <location>
        <begin position="1420"/>
        <end position="1442"/>
    </location>
</feature>
<comment type="similarity">
    <text evidence="2">Belongs to the polycystin family.</text>
</comment>
<feature type="transmembrane region" description="Helical" evidence="9">
    <location>
        <begin position="1347"/>
        <end position="1369"/>
    </location>
</feature>
<keyword evidence="5 9" id="KW-1133">Transmembrane helix</keyword>
<feature type="compositionally biased region" description="Acidic residues" evidence="8">
    <location>
        <begin position="62"/>
        <end position="81"/>
    </location>
</feature>
<keyword evidence="4" id="KW-0732">Signal</keyword>
<sequence length="2199" mass="254110">MKRLYDEVGSSEKTAVSAGSEIGKKFDHIAFLYSEHLIEQIYEKMEAVLGGGGGGDNGGLDGSDDEEEEKEEENDKEEDKDDDKNKEDDKEEDKDEEKNEEDDDKVDIINIINCFKQWEVSQVIRMRFMLFLSLYSKSCTIQLNQQLIQFLKVGALLLLLITGVSSQLFATYPEPRCTQSLEEAREEVYYVSEGVRIAPYYVQFDNKKTIYDFQFRYFTYVIDEDTGEEVETNDVDFDIDEIDFTMEPYATLPGEYMVLVEVSQIGGIEGLGKTYKCYIVILAEDPEAIIEGGSSRIVAPNVDFVVDGSESNNVNHKEVTNEGLTYLWTCTQLLTPPTFCKGDWTSTKERLTIPAKHVVDEDEFVFTLKVSTEWDTHDNASQKIYVLKNSVNLVLKCHKNCPPVAAETVTGTSTFLEAFCRQSCKFVTDNDLVWTIISKTNPKFTFNYKTGTRFGRQGRKFVIKENVLKPGIYNISVTLKAGHKRKGYSSMIIEYVGSPEVKDCQVTPKKGESLKTSFSFKCVQSPPNQRNHYKLEYVDTKDSSKTVTVTEGYYPDVFGEKFVLPPSTNKKLELTITLGSHKPTTVLLNVEVTPGLTNKPSTEVIKIVNNLYSGTTQSQSIKELAKSSDPVERKKAMQIMTSLVEELTDTKNDDPVFNDFIRTLKIQATKDLLDTPATRASNILKIGETLTRLNDFKSPPQTDTEIAKIATSVCDTITDKMLKVMQKKKNVLTMSDKSKSLARFVSRCLKSHAKENLKILEPVKLNVSSRFPPAKKKVDQAVLTESYPDYEDHGPNYYNDLNNLRNATGKTLNASMKMAKALAFTTAIGEGVIKTEGEYDTTLVLKDLGKEIAVTKMASDGVVLIPSQDFANETHSFDVLLTIWKQDILWWNPNHTCVATNIAIVQFWHSTCKKRIYEFFQPVEIFFAKRPGFVFAEKTRNRTFRILKDCGRSSCPQVLQFAVPKRRTLHVQFFAFSQTSSLKFITTYFKFPTMDDFGNGTVNEFDSLNTSFVNRKDYDVLVYVGIVSVDNKSSTPIKYNVHSKVTNCIRWSMKANQWKLTCYPGDNGNSTMVDCMCYHFSAIAGYFENIKFLEKAIQAPNLKLKLVSNQIICITVAVTMFLFCSLLLLILLPKKKINVYYLADNNTKHRFAYLLTVKTGFRVGAGTSSNVTIRLHGAKKSSEPHVLNYPDPKKSLLQSFGEDMFLLSTESSLGELKEMELWFDSLGVNPTWRCRDIYVFDMQQHNEWRFKVETKFSVVKGITYCAFQPFREEKSILNKNILNLSQRFHVWNLCQKEEHISYLQKLTIILSTLLTIYFLTLLCYGLPEILLRDCLDTYVALEVNDFTVLVAFVSSFSAFVLHSFLIWGFRLSKFQKWKNDTVAFILTIACWSLLIGLIIISTTFLTVYGFWVPYYSSLCWLISCLIGIAFDIFLYEIIFAVIQNLFMKNSFKKHNVIKLYQYILQTSEYQRKYLRSKFGNMILRPYFKHLYKPIKKKRFKKVQKWLIHRYSIISEFEDLLMFSIYIVILYVVVLANKDRLMVVSKNDMRDLLTGLHTRSITFENLDELEKIYEYINLTLIEVLHASEWYDNFSIYEPALMKDVANKYLGVVRMRQQRIEPNACEVAPRMRFLNTSCWPEYSIRFLETKTFGVGWKQSVNNPIAATHDRLRNVWKYQTGAEAGSSPAIGEFATYTGGGYIYYLGRKAYNSVANFLRMFQDEWINPKTRVIFIEFMSYNQNFNVFNSIRLMIEQSASGYILRDVSVQSVRMLFVQNEVERISSIFFVLFISWVVILLLKQSVSTVKRIRSFYRDAWFLIDMVIVLMSLACIGMFTLRMKLVKRYLDKLEKAKHNEFINYFHLFQIEYVLNFVAACLLCTATVRLWKFLRFAAMFRVMERTLLVAGKLLLSFSVAILLILISFAVPLCFLIGNYFEKIHTTVKLVKLMLLMALRPKEMGLPAYLRFRSATFYVVLYVISFTIVLYTVMMIIVMSYYEAKLYLSSEKIEYNVRTFVEEKSQYIPRYLKYKYKYLRGGIEAMPKVVAKPDNFYYVRCRSIIAARLKRMTSVARCIFRNHTQFKKPSSLSETDVQMMLKVCRDYLIKSEKERAKVFFIGHVHGKRRQFVEEEHISKIASVVDYLLQEEEPQFEEQKAKVQNQKFENCVKLIEQKQETLKRCDLLLKLCLQKMYKIQRVNVKKLRR</sequence>
<dbReference type="GO" id="GO:0016020">
    <property type="term" value="C:membrane"/>
    <property type="evidence" value="ECO:0000318"/>
    <property type="project" value="GO_Central"/>
</dbReference>
<keyword evidence="3 9" id="KW-0812">Transmembrane</keyword>
<feature type="transmembrane region" description="Helical" evidence="9">
    <location>
        <begin position="1381"/>
        <end position="1408"/>
    </location>
</feature>
<dbReference type="InterPro" id="IPR013122">
    <property type="entry name" value="PKD1_2_channel"/>
</dbReference>
<feature type="transmembrane region" description="Helical" evidence="9">
    <location>
        <begin position="1905"/>
        <end position="1929"/>
    </location>
</feature>
<feature type="transmembrane region" description="Helical" evidence="9">
    <location>
        <begin position="1519"/>
        <end position="1536"/>
    </location>
</feature>
<dbReference type="Gene3D" id="2.60.60.20">
    <property type="entry name" value="PLAT/LH2 domain"/>
    <property type="match status" value="1"/>
</dbReference>
<reference evidence="11 12" key="1">
    <citation type="journal article" date="2008" name="Nature">
        <title>The genome of the model beetle and pest Tribolium castaneum.</title>
        <authorList>
            <consortium name="Tribolium Genome Sequencing Consortium"/>
            <person name="Richards S."/>
            <person name="Gibbs R.A."/>
            <person name="Weinstock G.M."/>
            <person name="Brown S.J."/>
            <person name="Denell R."/>
            <person name="Beeman R.W."/>
            <person name="Gibbs R."/>
            <person name="Beeman R.W."/>
            <person name="Brown S.J."/>
            <person name="Bucher G."/>
            <person name="Friedrich M."/>
            <person name="Grimmelikhuijzen C.J."/>
            <person name="Klingler M."/>
            <person name="Lorenzen M."/>
            <person name="Richards S."/>
            <person name="Roth S."/>
            <person name="Schroder R."/>
            <person name="Tautz D."/>
            <person name="Zdobnov E.M."/>
            <person name="Muzny D."/>
            <person name="Gibbs R.A."/>
            <person name="Weinstock G.M."/>
            <person name="Attaway T."/>
            <person name="Bell S."/>
            <person name="Buhay C.J."/>
            <person name="Chandrabose M.N."/>
            <person name="Chavez D."/>
            <person name="Clerk-Blankenburg K.P."/>
            <person name="Cree A."/>
            <person name="Dao M."/>
            <person name="Davis C."/>
            <person name="Chacko J."/>
            <person name="Dinh H."/>
            <person name="Dugan-Rocha S."/>
            <person name="Fowler G."/>
            <person name="Garner T.T."/>
            <person name="Garnes J."/>
            <person name="Gnirke A."/>
            <person name="Hawes A."/>
            <person name="Hernandez J."/>
            <person name="Hines S."/>
            <person name="Holder M."/>
            <person name="Hume J."/>
            <person name="Jhangiani S.N."/>
            <person name="Joshi V."/>
            <person name="Khan Z.M."/>
            <person name="Jackson L."/>
            <person name="Kovar C."/>
            <person name="Kowis A."/>
            <person name="Lee S."/>
            <person name="Lewis L.R."/>
            <person name="Margolis J."/>
            <person name="Morgan M."/>
            <person name="Nazareth L.V."/>
            <person name="Nguyen N."/>
            <person name="Okwuonu G."/>
            <person name="Parker D."/>
            <person name="Richards S."/>
            <person name="Ruiz S.J."/>
            <person name="Santibanez J."/>
            <person name="Savard J."/>
            <person name="Scherer S.E."/>
            <person name="Schneider B."/>
            <person name="Sodergren E."/>
            <person name="Tautz D."/>
            <person name="Vattahil S."/>
            <person name="Villasana D."/>
            <person name="White C.S."/>
            <person name="Wright R."/>
            <person name="Park Y."/>
            <person name="Beeman R.W."/>
            <person name="Lord J."/>
            <person name="Oppert B."/>
            <person name="Lorenzen M."/>
            <person name="Brown S."/>
            <person name="Wang L."/>
            <person name="Savard J."/>
            <person name="Tautz D."/>
            <person name="Richards S."/>
            <person name="Weinstock G."/>
            <person name="Gibbs R.A."/>
            <person name="Liu Y."/>
            <person name="Worley K."/>
            <person name="Weinstock G."/>
            <person name="Elsik C.G."/>
            <person name="Reese J.T."/>
            <person name="Elhaik E."/>
            <person name="Landan G."/>
            <person name="Graur D."/>
            <person name="Arensburger P."/>
            <person name="Atkinson P."/>
            <person name="Beeman R.W."/>
            <person name="Beidler J."/>
            <person name="Brown S.J."/>
            <person name="Demuth J.P."/>
            <person name="Drury D.W."/>
            <person name="Du Y.Z."/>
            <person name="Fujiwara H."/>
            <person name="Lorenzen M."/>
            <person name="Maselli V."/>
            <person name="Osanai M."/>
            <person name="Park Y."/>
            <person name="Robertson H.M."/>
            <person name="Tu Z."/>
            <person name="Wang J.J."/>
            <person name="Wang S."/>
            <person name="Richards S."/>
            <person name="Song H."/>
            <person name="Zhang L."/>
            <person name="Sodergren E."/>
            <person name="Werner D."/>
            <person name="Stanke M."/>
            <person name="Morgenstern B."/>
            <person name="Solovyev V."/>
            <person name="Kosarev P."/>
            <person name="Brown G."/>
            <person name="Chen H.C."/>
            <person name="Ermolaeva O."/>
            <person name="Hlavina W."/>
            <person name="Kapustin Y."/>
            <person name="Kiryutin B."/>
            <person name="Kitts P."/>
            <person name="Maglott D."/>
            <person name="Pruitt K."/>
            <person name="Sapojnikov V."/>
            <person name="Souvorov A."/>
            <person name="Mackey A.J."/>
            <person name="Waterhouse R.M."/>
            <person name="Wyder S."/>
            <person name="Zdobnov E.M."/>
            <person name="Zdobnov E.M."/>
            <person name="Wyder S."/>
            <person name="Kriventseva E.V."/>
            <person name="Kadowaki T."/>
            <person name="Bork P."/>
            <person name="Aranda M."/>
            <person name="Bao R."/>
            <person name="Beermann A."/>
            <person name="Berns N."/>
            <person name="Bolognesi R."/>
            <person name="Bonneton F."/>
            <person name="Bopp D."/>
            <person name="Brown S.J."/>
            <person name="Bucher G."/>
            <person name="Butts T."/>
            <person name="Chaumot A."/>
            <person name="Denell R.E."/>
            <person name="Ferrier D.E."/>
            <person name="Friedrich M."/>
            <person name="Gordon C.M."/>
            <person name="Jindra M."/>
            <person name="Klingler M."/>
            <person name="Lan Q."/>
            <person name="Lattorff H.M."/>
            <person name="Laudet V."/>
            <person name="von Levetsow C."/>
            <person name="Liu Z."/>
            <person name="Lutz R."/>
            <person name="Lynch J.A."/>
            <person name="da Fonseca R.N."/>
            <person name="Posnien N."/>
            <person name="Reuter R."/>
            <person name="Roth S."/>
            <person name="Savard J."/>
            <person name="Schinko J.B."/>
            <person name="Schmitt C."/>
            <person name="Schoppmeier M."/>
            <person name="Schroder R."/>
            <person name="Shippy T.D."/>
            <person name="Simonnet F."/>
            <person name="Marques-Souza H."/>
            <person name="Tautz D."/>
            <person name="Tomoyasu Y."/>
            <person name="Trauner J."/>
            <person name="Van der Zee M."/>
            <person name="Vervoort M."/>
            <person name="Wittkopp N."/>
            <person name="Wimmer E.A."/>
            <person name="Yang X."/>
            <person name="Jones A.K."/>
            <person name="Sattelle D.B."/>
            <person name="Ebert P.R."/>
            <person name="Nelson D."/>
            <person name="Scott J.G."/>
            <person name="Beeman R.W."/>
            <person name="Muthukrishnan S."/>
            <person name="Kramer K.J."/>
            <person name="Arakane Y."/>
            <person name="Beeman R.W."/>
            <person name="Zhu Q."/>
            <person name="Hogenkamp D."/>
            <person name="Dixit R."/>
            <person name="Oppert B."/>
            <person name="Jiang H."/>
            <person name="Zou Z."/>
            <person name="Marshall J."/>
            <person name="Elpidina E."/>
            <person name="Vinokurov K."/>
            <person name="Oppert C."/>
            <person name="Zou Z."/>
            <person name="Evans J."/>
            <person name="Lu Z."/>
            <person name="Zhao P."/>
            <person name="Sumathipala N."/>
            <person name="Altincicek B."/>
            <person name="Vilcinskas A."/>
            <person name="Williams M."/>
            <person name="Hultmark D."/>
            <person name="Hetru C."/>
            <person name="Jiang H."/>
            <person name="Grimmelikhuijzen C.J."/>
            <person name="Hauser F."/>
            <person name="Cazzamali G."/>
            <person name="Williamson M."/>
            <person name="Park Y."/>
            <person name="Li B."/>
            <person name="Tanaka Y."/>
            <person name="Predel R."/>
            <person name="Neupert S."/>
            <person name="Schachtner J."/>
            <person name="Verleyen P."/>
            <person name="Raible F."/>
            <person name="Bork P."/>
            <person name="Friedrich M."/>
            <person name="Walden K.K."/>
            <person name="Robertson H.M."/>
            <person name="Angeli S."/>
            <person name="Foret S."/>
            <person name="Bucher G."/>
            <person name="Schuetz S."/>
            <person name="Maleszka R."/>
            <person name="Wimmer E.A."/>
            <person name="Beeman R.W."/>
            <person name="Lorenzen M."/>
            <person name="Tomoyasu Y."/>
            <person name="Miller S.C."/>
            <person name="Grossmann D."/>
            <person name="Bucher G."/>
        </authorList>
    </citation>
    <scope>NUCLEOTIDE SEQUENCE [LARGE SCALE GENOMIC DNA]</scope>
    <source>
        <strain evidence="11 12">Georgia GA2</strain>
    </source>
</reference>
<evidence type="ECO:0000259" key="10">
    <source>
        <dbReference type="PROSITE" id="PS50095"/>
    </source>
</evidence>
<evidence type="ECO:0000256" key="8">
    <source>
        <dbReference type="SAM" id="MobiDB-lite"/>
    </source>
</evidence>
<dbReference type="InterPro" id="IPR046791">
    <property type="entry name" value="Polycystin_dom"/>
</dbReference>
<dbReference type="HOGENOM" id="CLU_001172_0_0_1"/>
<dbReference type="Pfam" id="PF08016">
    <property type="entry name" value="PKD_channel"/>
    <property type="match status" value="1"/>
</dbReference>
<dbReference type="PANTHER" id="PTHR10877:SF183">
    <property type="entry name" value="AT14535P-RELATED"/>
    <property type="match status" value="1"/>
</dbReference>
<feature type="transmembrane region" description="Helical" evidence="9">
    <location>
        <begin position="1970"/>
        <end position="1993"/>
    </location>
</feature>
<evidence type="ECO:0000256" key="3">
    <source>
        <dbReference type="ARBA" id="ARBA00022692"/>
    </source>
</evidence>
<feature type="domain" description="PLAT" evidence="10">
    <location>
        <begin position="1151"/>
        <end position="1270"/>
    </location>
</feature>
<keyword evidence="6 9" id="KW-0472">Membrane</keyword>
<dbReference type="PROSITE" id="PS50095">
    <property type="entry name" value="PLAT"/>
    <property type="match status" value="1"/>
</dbReference>
<dbReference type="InParanoid" id="D6X149"/>
<feature type="transmembrane region" description="Helical" evidence="9">
    <location>
        <begin position="1816"/>
        <end position="1834"/>
    </location>
</feature>
<accession>D6X149</accession>
<dbReference type="GO" id="GO:0050982">
    <property type="term" value="P:detection of mechanical stimulus"/>
    <property type="evidence" value="ECO:0000318"/>
    <property type="project" value="GO_Central"/>
</dbReference>
<organism evidence="11 12">
    <name type="scientific">Tribolium castaneum</name>
    <name type="common">Red flour beetle</name>
    <dbReference type="NCBI Taxonomy" id="7070"/>
    <lineage>
        <taxon>Eukaryota</taxon>
        <taxon>Metazoa</taxon>
        <taxon>Ecdysozoa</taxon>
        <taxon>Arthropoda</taxon>
        <taxon>Hexapoda</taxon>
        <taxon>Insecta</taxon>
        <taxon>Pterygota</taxon>
        <taxon>Neoptera</taxon>
        <taxon>Endopterygota</taxon>
        <taxon>Coleoptera</taxon>
        <taxon>Polyphaga</taxon>
        <taxon>Cucujiformia</taxon>
        <taxon>Tenebrionidae</taxon>
        <taxon>Tenebrionidae incertae sedis</taxon>
        <taxon>Tribolium</taxon>
    </lineage>
</organism>
<name>D6X149_TRICA</name>
<evidence type="ECO:0000256" key="1">
    <source>
        <dbReference type="ARBA" id="ARBA00004141"/>
    </source>
</evidence>
<feature type="region of interest" description="Disordered" evidence="8">
    <location>
        <begin position="48"/>
        <end position="102"/>
    </location>
</feature>
<dbReference type="EMBL" id="KQ971368">
    <property type="protein sequence ID" value="EFA09376.2"/>
    <property type="molecule type" value="Genomic_DNA"/>
</dbReference>
<dbReference type="STRING" id="7070.D6X149"/>
<dbReference type="Pfam" id="PF20519">
    <property type="entry name" value="Polycystin_dom"/>
    <property type="match status" value="1"/>
</dbReference>
<reference evidence="11 12" key="2">
    <citation type="journal article" date="2010" name="Nucleic Acids Res.">
        <title>BeetleBase in 2010: revisions to provide comprehensive genomic information for Tribolium castaneum.</title>
        <authorList>
            <person name="Kim H.S."/>
            <person name="Murphy T."/>
            <person name="Xia J."/>
            <person name="Caragea D."/>
            <person name="Park Y."/>
            <person name="Beeman R.W."/>
            <person name="Lorenzen M.D."/>
            <person name="Butcher S."/>
            <person name="Manak J.R."/>
            <person name="Brown S.J."/>
        </authorList>
    </citation>
    <scope>GENOME REANNOTATION</scope>
    <source>
        <strain evidence="11 12">Georgia GA2</strain>
    </source>
</reference>
<feature type="compositionally biased region" description="Acidic residues" evidence="8">
    <location>
        <begin position="89"/>
        <end position="102"/>
    </location>
</feature>
<evidence type="ECO:0000256" key="5">
    <source>
        <dbReference type="ARBA" id="ARBA00022989"/>
    </source>
</evidence>
<evidence type="ECO:0000256" key="7">
    <source>
        <dbReference type="PROSITE-ProRule" id="PRU00152"/>
    </source>
</evidence>
<feature type="transmembrane region" description="Helical" evidence="9">
    <location>
        <begin position="1865"/>
        <end position="1884"/>
    </location>
</feature>
<proteinExistence type="inferred from homology"/>
<evidence type="ECO:0000313" key="11">
    <source>
        <dbReference type="EMBL" id="EFA09376.2"/>
    </source>
</evidence>
<keyword evidence="12" id="KW-1185">Reference proteome</keyword>
<dbReference type="InterPro" id="IPR051223">
    <property type="entry name" value="Polycystin"/>
</dbReference>
<dbReference type="SUPFAM" id="SSF49723">
    <property type="entry name" value="Lipase/lipooxygenase domain (PLAT/LH2 domain)"/>
    <property type="match status" value="1"/>
</dbReference>
<dbReference type="Pfam" id="PF01477">
    <property type="entry name" value="PLAT"/>
    <property type="match status" value="1"/>
</dbReference>
<gene>
    <name evidence="11" type="primary">AUGUSTUS-3.0.2_01937</name>
    <name evidence="11" type="ORF">TcasGA2_TC001937</name>
</gene>
<evidence type="ECO:0000256" key="6">
    <source>
        <dbReference type="ARBA" id="ARBA00023136"/>
    </source>
</evidence>
<dbReference type="OMA" id="KWPWASG"/>
<evidence type="ECO:0000256" key="2">
    <source>
        <dbReference type="ARBA" id="ARBA00007200"/>
    </source>
</evidence>
<dbReference type="InterPro" id="IPR036392">
    <property type="entry name" value="PLAT/LH2_dom_sf"/>
</dbReference>
<feature type="transmembrane region" description="Helical" evidence="9">
    <location>
        <begin position="1306"/>
        <end position="1327"/>
    </location>
</feature>
<dbReference type="InterPro" id="IPR001024">
    <property type="entry name" value="PLAT/LH2_dom"/>
</dbReference>
<dbReference type="GO" id="GO:0005262">
    <property type="term" value="F:calcium channel activity"/>
    <property type="evidence" value="ECO:0000318"/>
    <property type="project" value="GO_Central"/>
</dbReference>
<dbReference type="Pfam" id="PF02010">
    <property type="entry name" value="REJ"/>
    <property type="match status" value="1"/>
</dbReference>
<dbReference type="Proteomes" id="UP000007266">
    <property type="component" value="Linkage group 9"/>
</dbReference>
<evidence type="ECO:0000313" key="12">
    <source>
        <dbReference type="Proteomes" id="UP000007266"/>
    </source>
</evidence>
<dbReference type="FunFam" id="2.60.60.20:FF:000025">
    <property type="entry name" value="Predicted protein"/>
    <property type="match status" value="1"/>
</dbReference>
<comment type="caution">
    <text evidence="7">Lacks conserved residue(s) required for the propagation of feature annotation.</text>
</comment>
<dbReference type="InterPro" id="IPR002859">
    <property type="entry name" value="PKD/REJ-like"/>
</dbReference>
<protein>
    <recommendedName>
        <fullName evidence="10">PLAT domain-containing protein</fullName>
    </recommendedName>
</protein>
<evidence type="ECO:0000256" key="4">
    <source>
        <dbReference type="ARBA" id="ARBA00022729"/>
    </source>
</evidence>
<dbReference type="PANTHER" id="PTHR10877">
    <property type="entry name" value="POLYCYSTIN FAMILY MEMBER"/>
    <property type="match status" value="1"/>
</dbReference>
<evidence type="ECO:0000256" key="9">
    <source>
        <dbReference type="SAM" id="Phobius"/>
    </source>
</evidence>
<feature type="transmembrane region" description="Helical" evidence="9">
    <location>
        <begin position="1779"/>
        <end position="1796"/>
    </location>
</feature>
<dbReference type="eggNOG" id="KOG3599">
    <property type="taxonomic scope" value="Eukaryota"/>
</dbReference>
<comment type="subcellular location">
    <subcellularLocation>
        <location evidence="1">Membrane</location>
        <topology evidence="1">Multi-pass membrane protein</topology>
    </subcellularLocation>
</comment>
<feature type="compositionally biased region" description="Gly residues" evidence="8">
    <location>
        <begin position="49"/>
        <end position="61"/>
    </location>
</feature>
<feature type="transmembrane region" description="Helical" evidence="9">
    <location>
        <begin position="1107"/>
        <end position="1132"/>
    </location>
</feature>